<proteinExistence type="predicted"/>
<keyword evidence="2" id="KW-1185">Reference proteome</keyword>
<gene>
    <name evidence="1" type="ORF">SPARVUS_LOCUS14013498</name>
</gene>
<protein>
    <submittedName>
        <fullName evidence="1">Uncharacterized protein</fullName>
    </submittedName>
</protein>
<sequence length="92" mass="10000">MVGNSIDSYIFIDCNGTSLIHICKHLDQPFSTRVPRHPGGCLGKMAKNCPKCIYKPAGGTSLPFSNTKPQVFIVHHYNLLAAGILTTNDIIS</sequence>
<evidence type="ECO:0000313" key="2">
    <source>
        <dbReference type="Proteomes" id="UP001162483"/>
    </source>
</evidence>
<reference evidence="1" key="1">
    <citation type="submission" date="2023-05" db="EMBL/GenBank/DDBJ databases">
        <authorList>
            <person name="Stuckert A."/>
        </authorList>
    </citation>
    <scope>NUCLEOTIDE SEQUENCE</scope>
</reference>
<accession>A0ABN9GHX6</accession>
<dbReference type="Proteomes" id="UP001162483">
    <property type="component" value="Unassembled WGS sequence"/>
</dbReference>
<dbReference type="EMBL" id="CATNWA010018517">
    <property type="protein sequence ID" value="CAI9607882.1"/>
    <property type="molecule type" value="Genomic_DNA"/>
</dbReference>
<organism evidence="1 2">
    <name type="scientific">Staurois parvus</name>
    <dbReference type="NCBI Taxonomy" id="386267"/>
    <lineage>
        <taxon>Eukaryota</taxon>
        <taxon>Metazoa</taxon>
        <taxon>Chordata</taxon>
        <taxon>Craniata</taxon>
        <taxon>Vertebrata</taxon>
        <taxon>Euteleostomi</taxon>
        <taxon>Amphibia</taxon>
        <taxon>Batrachia</taxon>
        <taxon>Anura</taxon>
        <taxon>Neobatrachia</taxon>
        <taxon>Ranoidea</taxon>
        <taxon>Ranidae</taxon>
        <taxon>Staurois</taxon>
    </lineage>
</organism>
<comment type="caution">
    <text evidence="1">The sequence shown here is derived from an EMBL/GenBank/DDBJ whole genome shotgun (WGS) entry which is preliminary data.</text>
</comment>
<evidence type="ECO:0000313" key="1">
    <source>
        <dbReference type="EMBL" id="CAI9607882.1"/>
    </source>
</evidence>
<name>A0ABN9GHX6_9NEOB</name>